<organism evidence="2 3">
    <name type="scientific">Marssonina brunnea f. sp. multigermtubi (strain MB_m1)</name>
    <name type="common">Marssonina leaf spot fungus</name>
    <dbReference type="NCBI Taxonomy" id="1072389"/>
    <lineage>
        <taxon>Eukaryota</taxon>
        <taxon>Fungi</taxon>
        <taxon>Dikarya</taxon>
        <taxon>Ascomycota</taxon>
        <taxon>Pezizomycotina</taxon>
        <taxon>Leotiomycetes</taxon>
        <taxon>Helotiales</taxon>
        <taxon>Drepanopezizaceae</taxon>
        <taxon>Drepanopeziza</taxon>
    </lineage>
</organism>
<dbReference type="AlphaFoldDB" id="K1XI87"/>
<protein>
    <submittedName>
        <fullName evidence="2">Uncharacterized protein</fullName>
    </submittedName>
</protein>
<feature type="region of interest" description="Disordered" evidence="1">
    <location>
        <begin position="1"/>
        <end position="48"/>
    </location>
</feature>
<accession>K1XI87</accession>
<proteinExistence type="predicted"/>
<reference evidence="2 3" key="1">
    <citation type="journal article" date="2012" name="BMC Genomics">
        <title>Sequencing the genome of Marssonina brunnea reveals fungus-poplar co-evolution.</title>
        <authorList>
            <person name="Zhu S."/>
            <person name="Cao Y.-Z."/>
            <person name="Jiang C."/>
            <person name="Tan B.-Y."/>
            <person name="Wang Z."/>
            <person name="Feng S."/>
            <person name="Zhang L."/>
            <person name="Su X.-H."/>
            <person name="Brejova B."/>
            <person name="Vinar T."/>
            <person name="Xu M."/>
            <person name="Wang M.-X."/>
            <person name="Zhang S.-G."/>
            <person name="Huang M.-R."/>
            <person name="Wu R."/>
            <person name="Zhou Y."/>
        </authorList>
    </citation>
    <scope>NUCLEOTIDE SEQUENCE [LARGE SCALE GENOMIC DNA]</scope>
    <source>
        <strain evidence="2 3">MB_m1</strain>
    </source>
</reference>
<evidence type="ECO:0000256" key="1">
    <source>
        <dbReference type="SAM" id="MobiDB-lite"/>
    </source>
</evidence>
<evidence type="ECO:0000313" key="2">
    <source>
        <dbReference type="EMBL" id="EKD20453.1"/>
    </source>
</evidence>
<dbReference type="InParanoid" id="K1XI87"/>
<dbReference type="EMBL" id="JH921429">
    <property type="protein sequence ID" value="EKD20453.1"/>
    <property type="molecule type" value="Genomic_DNA"/>
</dbReference>
<name>K1XI87_MARBU</name>
<keyword evidence="3" id="KW-1185">Reference proteome</keyword>
<dbReference type="HOGENOM" id="CLU_2073649_0_0_1"/>
<dbReference type="Proteomes" id="UP000006753">
    <property type="component" value="Unassembled WGS sequence"/>
</dbReference>
<evidence type="ECO:0000313" key="3">
    <source>
        <dbReference type="Proteomes" id="UP000006753"/>
    </source>
</evidence>
<sequence>MVPLDGELLSSRSTGHPPPRLGASDNPVPSVGIQEAKTKQPPRGPRGKHYLVYRTSHPGNFNPLHEGEQATINSSKYSTDSKTKNLYTTTTCVGFPLRRSPDTTGEVFALHGSEELFI</sequence>
<gene>
    <name evidence="2" type="ORF">MBM_01135</name>
</gene>
<dbReference type="KEGG" id="mbe:MBM_01135"/>